<evidence type="ECO:0008006" key="3">
    <source>
        <dbReference type="Google" id="ProtNLM"/>
    </source>
</evidence>
<reference evidence="1" key="1">
    <citation type="submission" date="2022-10" db="EMBL/GenBank/DDBJ databases">
        <title>Catenovulum adriacola sp. nov. isolated in the Harbour of Susak.</title>
        <authorList>
            <person name="Schoch T."/>
            <person name="Reich S.J."/>
            <person name="Stoeferle S."/>
            <person name="Flaiz M."/>
            <person name="Kazda M."/>
            <person name="Riedel C.U."/>
            <person name="Duerre P."/>
        </authorList>
    </citation>
    <scope>NUCLEOTIDE SEQUENCE</scope>
    <source>
        <strain evidence="1">TS8</strain>
        <plasmid evidence="1">pCadTS8_2</plasmid>
    </source>
</reference>
<evidence type="ECO:0000313" key="2">
    <source>
        <dbReference type="Proteomes" id="UP001163726"/>
    </source>
</evidence>
<dbReference type="EMBL" id="CP109967">
    <property type="protein sequence ID" value="WAJ72143.1"/>
    <property type="molecule type" value="Genomic_DNA"/>
</dbReference>
<sequence length="169" mass="19102">MQELIEDVELSFKLFEFAVRTMCYAELDKIDSTLFGQDIQLNLTEENVSFSDNNFQDLNEIIKVSKMAVGTAFGSTAICLDCLLENNQSKNENIINAKSLISAVRNAFSHGIAAPEWYVKKHNFKIIDLSFINGPKVDLESLNKKAFDYSQIGGLAVWYRLKDYVLANT</sequence>
<accession>A0ABY7AS99</accession>
<geneLocation type="plasmid" evidence="1 2">
    <name>pCadTS8_2</name>
</geneLocation>
<name>A0ABY7AS99_9ALTE</name>
<keyword evidence="1" id="KW-0614">Plasmid</keyword>
<keyword evidence="2" id="KW-1185">Reference proteome</keyword>
<evidence type="ECO:0000313" key="1">
    <source>
        <dbReference type="EMBL" id="WAJ72143.1"/>
    </source>
</evidence>
<dbReference type="Proteomes" id="UP001163726">
    <property type="component" value="Plasmid pCadTS8_2"/>
</dbReference>
<dbReference type="RefSeq" id="WP_268076858.1">
    <property type="nucleotide sequence ID" value="NZ_CP109967.1"/>
</dbReference>
<protein>
    <recommendedName>
        <fullName evidence="3">MAE-28990/MAE-18760-like HEPN domain-containing protein</fullName>
    </recommendedName>
</protein>
<organism evidence="1 2">
    <name type="scientific">Catenovulum adriaticum</name>
    <dbReference type="NCBI Taxonomy" id="2984846"/>
    <lineage>
        <taxon>Bacteria</taxon>
        <taxon>Pseudomonadati</taxon>
        <taxon>Pseudomonadota</taxon>
        <taxon>Gammaproteobacteria</taxon>
        <taxon>Alteromonadales</taxon>
        <taxon>Alteromonadaceae</taxon>
        <taxon>Catenovulum</taxon>
    </lineage>
</organism>
<proteinExistence type="predicted"/>
<gene>
    <name evidence="1" type="ORF">OLW01_17840</name>
</gene>